<gene>
    <name evidence="7" type="ORF">E2986_13500</name>
</gene>
<dbReference type="GO" id="GO:0016020">
    <property type="term" value="C:membrane"/>
    <property type="evidence" value="ECO:0007669"/>
    <property type="project" value="UniProtKB-SubCell"/>
</dbReference>
<comment type="caution">
    <text evidence="7">The sequence shown here is derived from an EMBL/GenBank/DDBJ whole genome shotgun (WGS) entry which is preliminary data.</text>
</comment>
<dbReference type="InterPro" id="IPR035973">
    <property type="entry name" value="Cyt_c_oxidase_su3-like_sf"/>
</dbReference>
<organism evidence="7 8">
    <name type="scientific">Frieseomelitta varia</name>
    <dbReference type="NCBI Taxonomy" id="561572"/>
    <lineage>
        <taxon>Eukaryota</taxon>
        <taxon>Metazoa</taxon>
        <taxon>Ecdysozoa</taxon>
        <taxon>Arthropoda</taxon>
        <taxon>Hexapoda</taxon>
        <taxon>Insecta</taxon>
        <taxon>Pterygota</taxon>
        <taxon>Neoptera</taxon>
        <taxon>Endopterygota</taxon>
        <taxon>Hymenoptera</taxon>
        <taxon>Apocrita</taxon>
        <taxon>Aculeata</taxon>
        <taxon>Apoidea</taxon>
        <taxon>Anthophila</taxon>
        <taxon>Apidae</taxon>
        <taxon>Frieseomelitta</taxon>
    </lineage>
</organism>
<proteinExistence type="predicted"/>
<evidence type="ECO:0000256" key="1">
    <source>
        <dbReference type="ARBA" id="ARBA00004141"/>
    </source>
</evidence>
<evidence type="ECO:0000313" key="8">
    <source>
        <dbReference type="Proteomes" id="UP000655588"/>
    </source>
</evidence>
<accession>A0A833VNY4</accession>
<dbReference type="InterPro" id="IPR013833">
    <property type="entry name" value="Cyt_c_oxidase_su3_a-hlx"/>
</dbReference>
<evidence type="ECO:0000256" key="4">
    <source>
        <dbReference type="ARBA" id="ARBA00023136"/>
    </source>
</evidence>
<evidence type="ECO:0000256" key="3">
    <source>
        <dbReference type="ARBA" id="ARBA00022989"/>
    </source>
</evidence>
<dbReference type="AlphaFoldDB" id="A0A833VNY4"/>
<evidence type="ECO:0000256" key="5">
    <source>
        <dbReference type="SAM" id="Phobius"/>
    </source>
</evidence>
<dbReference type="EMBL" id="WNWW01000326">
    <property type="protein sequence ID" value="KAF3426326.1"/>
    <property type="molecule type" value="Genomic_DNA"/>
</dbReference>
<sequence>SISPSIEINIIRPPKIIEVFNYTEIPLLDTFTLITSGFFITLSHLYFLKDKFSKRTKILLLFVIGLYFSIIQIKMLIFNSWINFFFFVNRISWNSCISWNISIISLIRLFNLHFSLIHHINFELSI</sequence>
<keyword evidence="2 5" id="KW-0812">Transmembrane</keyword>
<keyword evidence="8" id="KW-1185">Reference proteome</keyword>
<protein>
    <recommendedName>
        <fullName evidence="6">Heme-copper oxidase subunit III family profile domain-containing protein</fullName>
    </recommendedName>
</protein>
<comment type="subcellular location">
    <subcellularLocation>
        <location evidence="1">Membrane</location>
        <topology evidence="1">Multi-pass membrane protein</topology>
    </subcellularLocation>
</comment>
<keyword evidence="4 5" id="KW-0472">Membrane</keyword>
<feature type="transmembrane region" description="Helical" evidence="5">
    <location>
        <begin position="30"/>
        <end position="47"/>
    </location>
</feature>
<evidence type="ECO:0000313" key="7">
    <source>
        <dbReference type="EMBL" id="KAF3426326.1"/>
    </source>
</evidence>
<dbReference type="Gene3D" id="1.20.120.80">
    <property type="entry name" value="Cytochrome c oxidase, subunit III, four-helix bundle"/>
    <property type="match status" value="1"/>
</dbReference>
<reference evidence="7" key="1">
    <citation type="submission" date="2019-11" db="EMBL/GenBank/DDBJ databases">
        <title>The nuclear and mitochondrial genomes of Frieseomelitta varia - a highly eusocial stingless bee (Meliponini) with a permanently sterile worker caste.</title>
        <authorList>
            <person name="Freitas F.C.P."/>
            <person name="Lourenco A.P."/>
            <person name="Nunes F.M.F."/>
            <person name="Paschoal A.R."/>
            <person name="Abreu F.C.P."/>
            <person name="Barbin F.O."/>
            <person name="Bataglia L."/>
            <person name="Cardoso-Junior C.A.M."/>
            <person name="Cervoni M.S."/>
            <person name="Silva S.R."/>
            <person name="Dalarmi F."/>
            <person name="Del Lama M.A."/>
            <person name="Depintor T.S."/>
            <person name="Ferreira K.M."/>
            <person name="Goria P.S."/>
            <person name="Jaskot M.C."/>
            <person name="Lago D.C."/>
            <person name="Luna-Lucena D."/>
            <person name="Moda L.M."/>
            <person name="Nascimento L."/>
            <person name="Pedrino M."/>
            <person name="Rabico F.O."/>
            <person name="Sanches F.C."/>
            <person name="Santos D.E."/>
            <person name="Santos C.G."/>
            <person name="Vieira J."/>
            <person name="Lopes T.F."/>
            <person name="Barchuk A.R."/>
            <person name="Hartfelder K."/>
            <person name="Simoes Z.L.P."/>
            <person name="Bitondi M.M.G."/>
            <person name="Pinheiro D.G."/>
        </authorList>
    </citation>
    <scope>NUCLEOTIDE SEQUENCE</scope>
    <source>
        <strain evidence="7">USP_RPSP 00005682</strain>
        <tissue evidence="7">Whole individual</tissue>
    </source>
</reference>
<dbReference type="Proteomes" id="UP000655588">
    <property type="component" value="Unassembled WGS sequence"/>
</dbReference>
<name>A0A833VNY4_9HYME</name>
<evidence type="ECO:0000259" key="6">
    <source>
        <dbReference type="Pfam" id="PF00510"/>
    </source>
</evidence>
<evidence type="ECO:0000256" key="2">
    <source>
        <dbReference type="ARBA" id="ARBA00022692"/>
    </source>
</evidence>
<dbReference type="SUPFAM" id="SSF81452">
    <property type="entry name" value="Cytochrome c oxidase subunit III-like"/>
    <property type="match status" value="1"/>
</dbReference>
<feature type="transmembrane region" description="Helical" evidence="5">
    <location>
        <begin position="59"/>
        <end position="77"/>
    </location>
</feature>
<keyword evidence="3 5" id="KW-1133">Transmembrane helix</keyword>
<dbReference type="GO" id="GO:0004129">
    <property type="term" value="F:cytochrome-c oxidase activity"/>
    <property type="evidence" value="ECO:0007669"/>
    <property type="project" value="InterPro"/>
</dbReference>
<feature type="non-terminal residue" evidence="7">
    <location>
        <position position="1"/>
    </location>
</feature>
<dbReference type="GO" id="GO:0022904">
    <property type="term" value="P:respiratory electron transport chain"/>
    <property type="evidence" value="ECO:0007669"/>
    <property type="project" value="InterPro"/>
</dbReference>
<dbReference type="Pfam" id="PF00510">
    <property type="entry name" value="COX3"/>
    <property type="match status" value="1"/>
</dbReference>
<feature type="domain" description="Heme-copper oxidase subunit III family profile" evidence="6">
    <location>
        <begin position="1"/>
        <end position="126"/>
    </location>
</feature>
<dbReference type="InterPro" id="IPR000298">
    <property type="entry name" value="Cyt_c_oxidase-like_su3"/>
</dbReference>